<keyword evidence="1" id="KW-1133">Transmembrane helix</keyword>
<keyword evidence="1" id="KW-0472">Membrane</keyword>
<reference evidence="4" key="1">
    <citation type="submission" date="2011-10" db="EMBL/GenBank/DDBJ databases">
        <title>The complete genome of chromosome of Thermovirga lienii DSM 17291.</title>
        <authorList>
            <consortium name="US DOE Joint Genome Institute (JGI-PGF)"/>
            <person name="Lucas S."/>
            <person name="Copeland A."/>
            <person name="Lapidus A."/>
            <person name="Glavina del Rio T."/>
            <person name="Dalin E."/>
            <person name="Tice H."/>
            <person name="Bruce D."/>
            <person name="Goodwin L."/>
            <person name="Pitluck S."/>
            <person name="Peters L."/>
            <person name="Mikhailova N."/>
            <person name="Saunders E."/>
            <person name="Kyrpides N."/>
            <person name="Mavromatis K."/>
            <person name="Ivanova N."/>
            <person name="Last F.I."/>
            <person name="Brettin T."/>
            <person name="Detter J.C."/>
            <person name="Han C."/>
            <person name="Larimer F."/>
            <person name="Land M."/>
            <person name="Hauser L."/>
            <person name="Markowitz V."/>
            <person name="Cheng J.-F."/>
            <person name="Hugenholtz P."/>
            <person name="Woyke T."/>
            <person name="Wu D."/>
            <person name="Spring S."/>
            <person name="Schroeder M."/>
            <person name="Brambilla E.-M."/>
            <person name="Klenk H.-P."/>
            <person name="Eisen J.A."/>
        </authorList>
    </citation>
    <scope>NUCLEOTIDE SEQUENCE [LARGE SCALE GENOMIC DNA]</scope>
    <source>
        <strain evidence="4">ATCC BAA-1197 / DSM 17291 / Cas60314</strain>
    </source>
</reference>
<dbReference type="eggNOG" id="COG1388">
    <property type="taxonomic scope" value="Bacteria"/>
</dbReference>
<dbReference type="KEGG" id="tli:Tlie_0581"/>
<dbReference type="OrthoDB" id="9809488at2"/>
<dbReference type="Pfam" id="PF01476">
    <property type="entry name" value="LysM"/>
    <property type="match status" value="3"/>
</dbReference>
<sequence>MRGQNSRKASFLSSRVGFYLVITTMLSITALVTIIAGQRARVEVLPILAQPSSISDNLSPETFIVLNVSSDVSAGYDLASSEEDSSFKAAEGIGPLPASPSIFDDNVKLEEVQPEELEQKAAEKPQSVASQEEVILEEVKPSEDSLPAEEEEKRWIEYYVSPGDTLYDLGKRYSISPDLIAKANDLKNPDRLSEGQELLIPLSPDDVEATKEEVKARKEKDSKTEARKVEVTSYTVREGDSLWSIANKFNLDINTLFGCNEMKNPNYLRVGMTLRIPNQDGIFYKVKDGDTLAKIASKYGTTVALIQQANGFEGANIAKGVEIFIPGAKPVVSVYSAAKSSVSSSRTLFTWPLRGRITSSFGWRRHPITKRRDFHTGIDIARPYGTIIRAAAAGRVVYAGWMGGYGRVVVIDHGKGYSTLYAHCSRLLVRKGQRVSSGQAIGKVGASGRATGSHLHFEVRYKNKPINPMKVLR</sequence>
<keyword evidence="4" id="KW-1185">Reference proteome</keyword>
<evidence type="ECO:0000256" key="1">
    <source>
        <dbReference type="SAM" id="Phobius"/>
    </source>
</evidence>
<dbReference type="Pfam" id="PF01551">
    <property type="entry name" value="Peptidase_M23"/>
    <property type="match status" value="1"/>
</dbReference>
<dbReference type="SMART" id="SM00257">
    <property type="entry name" value="LysM"/>
    <property type="match status" value="3"/>
</dbReference>
<accession>G7V8F4</accession>
<dbReference type="InterPro" id="IPR018392">
    <property type="entry name" value="LysM"/>
</dbReference>
<dbReference type="CDD" id="cd12797">
    <property type="entry name" value="M23_peptidase"/>
    <property type="match status" value="1"/>
</dbReference>
<feature type="domain" description="LysM" evidence="2">
    <location>
        <begin position="156"/>
        <end position="200"/>
    </location>
</feature>
<dbReference type="EMBL" id="CP003096">
    <property type="protein sequence ID" value="AER66316.1"/>
    <property type="molecule type" value="Genomic_DNA"/>
</dbReference>
<gene>
    <name evidence="3" type="ordered locus">Tlie_0581</name>
</gene>
<organism evidence="3 4">
    <name type="scientific">Thermovirga lienii (strain ATCC BAA-1197 / DSM 17291 / Cas60314)</name>
    <dbReference type="NCBI Taxonomy" id="580340"/>
    <lineage>
        <taxon>Bacteria</taxon>
        <taxon>Thermotogati</taxon>
        <taxon>Synergistota</taxon>
        <taxon>Synergistia</taxon>
        <taxon>Synergistales</taxon>
        <taxon>Thermovirgaceae</taxon>
        <taxon>Thermovirga</taxon>
    </lineage>
</organism>
<dbReference type="Gene3D" id="2.70.70.10">
    <property type="entry name" value="Glucose Permease (Domain IIA)"/>
    <property type="match status" value="1"/>
</dbReference>
<dbReference type="AlphaFoldDB" id="G7V8F4"/>
<proteinExistence type="predicted"/>
<feature type="domain" description="LysM" evidence="2">
    <location>
        <begin position="282"/>
        <end position="332"/>
    </location>
</feature>
<dbReference type="FunFam" id="2.70.70.10:FF:000006">
    <property type="entry name" value="M23 family peptidase"/>
    <property type="match status" value="1"/>
</dbReference>
<dbReference type="CDD" id="cd00118">
    <property type="entry name" value="LysM"/>
    <property type="match status" value="3"/>
</dbReference>
<dbReference type="Proteomes" id="UP000005868">
    <property type="component" value="Chromosome"/>
</dbReference>
<protein>
    <submittedName>
        <fullName evidence="3">Peptidase M23</fullName>
    </submittedName>
</protein>
<dbReference type="InterPro" id="IPR011055">
    <property type="entry name" value="Dup_hybrid_motif"/>
</dbReference>
<feature type="domain" description="LysM" evidence="2">
    <location>
        <begin position="232"/>
        <end position="276"/>
    </location>
</feature>
<keyword evidence="1" id="KW-0812">Transmembrane</keyword>
<dbReference type="SUPFAM" id="SSF51261">
    <property type="entry name" value="Duplicated hybrid motif"/>
    <property type="match status" value="1"/>
</dbReference>
<dbReference type="Gene3D" id="3.10.350.10">
    <property type="entry name" value="LysM domain"/>
    <property type="match status" value="3"/>
</dbReference>
<dbReference type="InterPro" id="IPR016047">
    <property type="entry name" value="M23ase_b-sheet_dom"/>
</dbReference>
<name>G7V8F4_THELD</name>
<dbReference type="HOGENOM" id="CLU_029425_14_0_0"/>
<feature type="transmembrane region" description="Helical" evidence="1">
    <location>
        <begin position="16"/>
        <end position="37"/>
    </location>
</feature>
<reference evidence="3 4" key="2">
    <citation type="journal article" date="2012" name="Stand. Genomic Sci.">
        <title>Genome sequence of the moderately thermophilic, amino-acid-degrading and sulfur-reducing bacterium Thermovirga lienii type strain (Cas60314(T)).</title>
        <authorList>
            <person name="Goker M."/>
            <person name="Saunders E."/>
            <person name="Lapidus A."/>
            <person name="Nolan M."/>
            <person name="Lucas S."/>
            <person name="Hammon N."/>
            <person name="Deshpande S."/>
            <person name="Cheng J.F."/>
            <person name="Han C."/>
            <person name="Tapia R."/>
            <person name="Goodwin L.A."/>
            <person name="Pitluck S."/>
            <person name="Liolios K."/>
            <person name="Mavromatis K."/>
            <person name="Pagani I."/>
            <person name="Ivanova N."/>
            <person name="Mikhailova N."/>
            <person name="Pati A."/>
            <person name="Chen A."/>
            <person name="Palaniappan K."/>
            <person name="Land M."/>
            <person name="Chang Y.J."/>
            <person name="Jeffries C.D."/>
            <person name="Brambilla E.M."/>
            <person name="Rohde M."/>
            <person name="Spring S."/>
            <person name="Detter J.C."/>
            <person name="Woyke T."/>
            <person name="Bristow J."/>
            <person name="Eisen J.A."/>
            <person name="Markowitz V."/>
            <person name="Hugenholtz P."/>
            <person name="Kyrpides N.C."/>
            <person name="Klenk H.P."/>
        </authorList>
    </citation>
    <scope>NUCLEOTIDE SEQUENCE [LARGE SCALE GENOMIC DNA]</scope>
    <source>
        <strain evidence="4">ATCC BAA-1197 / DSM 17291 / Cas60314</strain>
    </source>
</reference>
<dbReference type="GO" id="GO:0004222">
    <property type="term" value="F:metalloendopeptidase activity"/>
    <property type="evidence" value="ECO:0007669"/>
    <property type="project" value="TreeGrafter"/>
</dbReference>
<dbReference type="PANTHER" id="PTHR21666">
    <property type="entry name" value="PEPTIDASE-RELATED"/>
    <property type="match status" value="1"/>
</dbReference>
<dbReference type="PROSITE" id="PS51782">
    <property type="entry name" value="LYSM"/>
    <property type="match status" value="3"/>
</dbReference>
<dbReference type="MEROPS" id="M23.009"/>
<evidence type="ECO:0000313" key="3">
    <source>
        <dbReference type="EMBL" id="AER66316.1"/>
    </source>
</evidence>
<evidence type="ECO:0000259" key="2">
    <source>
        <dbReference type="PROSITE" id="PS51782"/>
    </source>
</evidence>
<dbReference type="InterPro" id="IPR036779">
    <property type="entry name" value="LysM_dom_sf"/>
</dbReference>
<dbReference type="eggNOG" id="COG0739">
    <property type="taxonomic scope" value="Bacteria"/>
</dbReference>
<dbReference type="InterPro" id="IPR050570">
    <property type="entry name" value="Cell_wall_metabolism_enzyme"/>
</dbReference>
<evidence type="ECO:0000313" key="4">
    <source>
        <dbReference type="Proteomes" id="UP000005868"/>
    </source>
</evidence>
<dbReference type="SUPFAM" id="SSF54106">
    <property type="entry name" value="LysM domain"/>
    <property type="match status" value="1"/>
</dbReference>
<dbReference type="STRING" id="580340.Tlie_0581"/>
<dbReference type="PANTHER" id="PTHR21666:SF270">
    <property type="entry name" value="MUREIN HYDROLASE ACTIVATOR ENVC"/>
    <property type="match status" value="1"/>
</dbReference>